<evidence type="ECO:0000313" key="5">
    <source>
        <dbReference type="Proteomes" id="UP001305606"/>
    </source>
</evidence>
<name>A0ABY9V1R9_9ACTN</name>
<dbReference type="RefSeq" id="WP_311037453.1">
    <property type="nucleotide sequence ID" value="NZ_CP117522.1"/>
</dbReference>
<keyword evidence="5" id="KW-1185">Reference proteome</keyword>
<dbReference type="Gene3D" id="1.10.357.10">
    <property type="entry name" value="Tetracycline Repressor, domain 2"/>
    <property type="match status" value="1"/>
</dbReference>
<dbReference type="InterPro" id="IPR050109">
    <property type="entry name" value="HTH-type_TetR-like_transc_reg"/>
</dbReference>
<organism evidence="4 5">
    <name type="scientific">Streptomyces luomodiensis</name>
    <dbReference type="NCBI Taxonomy" id="3026192"/>
    <lineage>
        <taxon>Bacteria</taxon>
        <taxon>Bacillati</taxon>
        <taxon>Actinomycetota</taxon>
        <taxon>Actinomycetes</taxon>
        <taxon>Kitasatosporales</taxon>
        <taxon>Streptomycetaceae</taxon>
        <taxon>Streptomyces</taxon>
    </lineage>
</organism>
<dbReference type="InterPro" id="IPR001647">
    <property type="entry name" value="HTH_TetR"/>
</dbReference>
<accession>A0ABY9V1R9</accession>
<feature type="DNA-binding region" description="H-T-H motif" evidence="2">
    <location>
        <begin position="29"/>
        <end position="48"/>
    </location>
</feature>
<dbReference type="PRINTS" id="PR00455">
    <property type="entry name" value="HTHTETR"/>
</dbReference>
<dbReference type="Pfam" id="PF00440">
    <property type="entry name" value="TetR_N"/>
    <property type="match status" value="1"/>
</dbReference>
<keyword evidence="1 2" id="KW-0238">DNA-binding</keyword>
<evidence type="ECO:0000256" key="2">
    <source>
        <dbReference type="PROSITE-ProRule" id="PRU00335"/>
    </source>
</evidence>
<evidence type="ECO:0000259" key="3">
    <source>
        <dbReference type="PROSITE" id="PS50977"/>
    </source>
</evidence>
<feature type="domain" description="HTH tetR-type" evidence="3">
    <location>
        <begin position="6"/>
        <end position="66"/>
    </location>
</feature>
<dbReference type="PANTHER" id="PTHR30328:SF54">
    <property type="entry name" value="HTH-TYPE TRANSCRIPTIONAL REPRESSOR SCO4008"/>
    <property type="match status" value="1"/>
</dbReference>
<dbReference type="SUPFAM" id="SSF48498">
    <property type="entry name" value="Tetracyclin repressor-like, C-terminal domain"/>
    <property type="match status" value="1"/>
</dbReference>
<dbReference type="SUPFAM" id="SSF46689">
    <property type="entry name" value="Homeodomain-like"/>
    <property type="match status" value="1"/>
</dbReference>
<evidence type="ECO:0000313" key="4">
    <source>
        <dbReference type="EMBL" id="WNE98772.1"/>
    </source>
</evidence>
<proteinExistence type="predicted"/>
<reference evidence="4 5" key="1">
    <citation type="submission" date="2023-02" db="EMBL/GenBank/DDBJ databases">
        <title>Streptomyces sp. SCA4-21 with antifungal activity against Fusarium oxysporum f. sp. cubense, Streptomyces sp. SCA2-17 with antifungal activity against Fusarium oxysporum f. sp. cubense.</title>
        <authorList>
            <person name="Qi D."/>
        </authorList>
    </citation>
    <scope>NUCLEOTIDE SEQUENCE [LARGE SCALE GENOMIC DNA]</scope>
    <source>
        <strain evidence="4 5">SCA4-21</strain>
    </source>
</reference>
<dbReference type="Proteomes" id="UP001305606">
    <property type="component" value="Chromosome"/>
</dbReference>
<dbReference type="InterPro" id="IPR036271">
    <property type="entry name" value="Tet_transcr_reg_TetR-rel_C_sf"/>
</dbReference>
<sequence>MARNARETRRRLLEAAGEEFAEHGIAGARVERIVGASGVNSALLYRYFGNKLRLFDAVFSELAAESVDAVPITPEDLAEYAGALFDHHQAHPKVVRLAAWYRLERATTQLPERIVAAQGEKVRKLVAAQEAGRTTRALPAEELLALVVHLSLLGSDASPVPEPGTAHDVRRRAIVATVRALTAL</sequence>
<dbReference type="PANTHER" id="PTHR30328">
    <property type="entry name" value="TRANSCRIPTIONAL REPRESSOR"/>
    <property type="match status" value="1"/>
</dbReference>
<dbReference type="Pfam" id="PF17926">
    <property type="entry name" value="TetR_C_21"/>
    <property type="match status" value="1"/>
</dbReference>
<evidence type="ECO:0000256" key="1">
    <source>
        <dbReference type="ARBA" id="ARBA00023125"/>
    </source>
</evidence>
<dbReference type="EMBL" id="CP117522">
    <property type="protein sequence ID" value="WNE98772.1"/>
    <property type="molecule type" value="Genomic_DNA"/>
</dbReference>
<dbReference type="PROSITE" id="PS50977">
    <property type="entry name" value="HTH_TETR_2"/>
    <property type="match status" value="1"/>
</dbReference>
<dbReference type="InterPro" id="IPR009057">
    <property type="entry name" value="Homeodomain-like_sf"/>
</dbReference>
<gene>
    <name evidence="4" type="ORF">PS467_27270</name>
</gene>
<dbReference type="InterPro" id="IPR041467">
    <property type="entry name" value="Sco4008_C"/>
</dbReference>
<protein>
    <submittedName>
        <fullName evidence="4">TetR family transcriptional regulator</fullName>
    </submittedName>
</protein>